<protein>
    <recommendedName>
        <fullName evidence="2">DDE-1 domain-containing protein</fullName>
    </recommendedName>
</protein>
<dbReference type="PANTHER" id="PTHR19303:SF26">
    <property type="entry name" value="TIGGER TRANSPOSABLE ELEMENT-DERIVED PROTEIN 1"/>
    <property type="match status" value="1"/>
</dbReference>
<comment type="caution">
    <text evidence="3">The sequence shown here is derived from an EMBL/GenBank/DDBJ whole genome shotgun (WGS) entry which is preliminary data.</text>
</comment>
<evidence type="ECO:0000313" key="3">
    <source>
        <dbReference type="EMBL" id="KAK2578211.1"/>
    </source>
</evidence>
<sequence length="314" mass="36176">MKGISKSTLLVIWESNKKSWITMNIFQNWFTEHFCPSVKRYCESKQLEPKGLLLIDNAPSHPTQLSDLATCISVEVVFLPPNTTSLIQPMDQGVISNFKAYYLRRTFRQLIDKTDGEGKQSIRDFWKNYNIIDAVENIQLSWNEVTEKCLKGVWKNVWPDLSKDADSTTRVDVNEIVELANKAGLDNINTQDIEELLQVPIGESLSNDDLKELVEQQVHKDDEFSVSEDEEQKELATNFLKTSLTTIVDIMDQFIQNDSNFDRSSKARRSVMDAMSCYQQLLTERNRKRQTTLDDFLTKKQKVSNEEEPSSSQT</sequence>
<dbReference type="GO" id="GO:0005634">
    <property type="term" value="C:nucleus"/>
    <property type="evidence" value="ECO:0007669"/>
    <property type="project" value="TreeGrafter"/>
</dbReference>
<dbReference type="InterPro" id="IPR004875">
    <property type="entry name" value="DDE_SF_endonuclease_dom"/>
</dbReference>
<dbReference type="Proteomes" id="UP001258017">
    <property type="component" value="Unassembled WGS sequence"/>
</dbReference>
<organism evidence="3 4">
    <name type="scientific">Odynerus spinipes</name>
    <dbReference type="NCBI Taxonomy" id="1348599"/>
    <lineage>
        <taxon>Eukaryota</taxon>
        <taxon>Metazoa</taxon>
        <taxon>Ecdysozoa</taxon>
        <taxon>Arthropoda</taxon>
        <taxon>Hexapoda</taxon>
        <taxon>Insecta</taxon>
        <taxon>Pterygota</taxon>
        <taxon>Neoptera</taxon>
        <taxon>Endopterygota</taxon>
        <taxon>Hymenoptera</taxon>
        <taxon>Apocrita</taxon>
        <taxon>Aculeata</taxon>
        <taxon>Vespoidea</taxon>
        <taxon>Vespidae</taxon>
        <taxon>Eumeninae</taxon>
        <taxon>Odynerus</taxon>
    </lineage>
</organism>
<dbReference type="Pfam" id="PF03184">
    <property type="entry name" value="DDE_1"/>
    <property type="match status" value="1"/>
</dbReference>
<feature type="domain" description="DDE-1" evidence="2">
    <location>
        <begin position="5"/>
        <end position="154"/>
    </location>
</feature>
<dbReference type="Gene3D" id="3.30.420.10">
    <property type="entry name" value="Ribonuclease H-like superfamily/Ribonuclease H"/>
    <property type="match status" value="1"/>
</dbReference>
<reference evidence="3" key="2">
    <citation type="journal article" date="2023" name="Commun. Biol.">
        <title>Intrasexual cuticular hydrocarbon dimorphism in a wasp sheds light on hydrocarbon biosynthesis genes in Hymenoptera.</title>
        <authorList>
            <person name="Moris V.C."/>
            <person name="Podsiadlowski L."/>
            <person name="Martin S."/>
            <person name="Oeyen J.P."/>
            <person name="Donath A."/>
            <person name="Petersen M."/>
            <person name="Wilbrandt J."/>
            <person name="Misof B."/>
            <person name="Liedtke D."/>
            <person name="Thamm M."/>
            <person name="Scheiner R."/>
            <person name="Schmitt T."/>
            <person name="Niehuis O."/>
        </authorList>
    </citation>
    <scope>NUCLEOTIDE SEQUENCE</scope>
    <source>
        <strain evidence="3">GBR_01_08_01A</strain>
    </source>
</reference>
<dbReference type="InterPro" id="IPR050863">
    <property type="entry name" value="CenT-Element_Derived"/>
</dbReference>
<dbReference type="InterPro" id="IPR036397">
    <property type="entry name" value="RNaseH_sf"/>
</dbReference>
<dbReference type="AlphaFoldDB" id="A0AAD9RFR0"/>
<proteinExistence type="predicted"/>
<evidence type="ECO:0000259" key="2">
    <source>
        <dbReference type="Pfam" id="PF03184"/>
    </source>
</evidence>
<feature type="region of interest" description="Disordered" evidence="1">
    <location>
        <begin position="295"/>
        <end position="314"/>
    </location>
</feature>
<name>A0AAD9RFR0_9HYME</name>
<evidence type="ECO:0000256" key="1">
    <source>
        <dbReference type="SAM" id="MobiDB-lite"/>
    </source>
</evidence>
<dbReference type="GO" id="GO:0003677">
    <property type="term" value="F:DNA binding"/>
    <property type="evidence" value="ECO:0007669"/>
    <property type="project" value="TreeGrafter"/>
</dbReference>
<keyword evidence="4" id="KW-1185">Reference proteome</keyword>
<dbReference type="PANTHER" id="PTHR19303">
    <property type="entry name" value="TRANSPOSON"/>
    <property type="match status" value="1"/>
</dbReference>
<accession>A0AAD9RFR0</accession>
<gene>
    <name evidence="3" type="ORF">KPH14_000945</name>
</gene>
<reference evidence="3" key="1">
    <citation type="submission" date="2021-08" db="EMBL/GenBank/DDBJ databases">
        <authorList>
            <person name="Misof B."/>
            <person name="Oliver O."/>
            <person name="Podsiadlowski L."/>
            <person name="Donath A."/>
            <person name="Peters R."/>
            <person name="Mayer C."/>
            <person name="Rust J."/>
            <person name="Gunkel S."/>
            <person name="Lesny P."/>
            <person name="Martin S."/>
            <person name="Oeyen J.P."/>
            <person name="Petersen M."/>
            <person name="Panagiotis P."/>
            <person name="Wilbrandt J."/>
            <person name="Tanja T."/>
        </authorList>
    </citation>
    <scope>NUCLEOTIDE SEQUENCE</scope>
    <source>
        <strain evidence="3">GBR_01_08_01A</strain>
        <tissue evidence="3">Thorax + abdomen</tissue>
    </source>
</reference>
<evidence type="ECO:0000313" key="4">
    <source>
        <dbReference type="Proteomes" id="UP001258017"/>
    </source>
</evidence>
<dbReference type="EMBL" id="JAIFRP010000522">
    <property type="protein sequence ID" value="KAK2578211.1"/>
    <property type="molecule type" value="Genomic_DNA"/>
</dbReference>